<sequence>MSYPFRLGSRLPGPVRRPSSAEVRLLAVGLLAAGLSAFAPAAYAPSAWGQQSLDLLEEFENGDDDAGGEANPPVAEPDAGPGRYDYRGKDGEADSVDARFPQDPERVRQLKAIGRAVETGDWDRASDALLFILGEAEGEVVRLSNGRSATVVDEARRLFDQFPAAERRALERRLGGAARLALDEALAAGDAAMVRDVAVRFPATDAARDARVRLALLHLDRGEAGLAAKRFAWLLGNPEDGAYLLNDPRRRAAVIAAFARGGEPEMAAALWAATPPAALASLNLPPAAAGGVPAALAGAEVEGAAVLPSRIDDPLLVPRWSTPIVADPAEREDFREAVDRLQRSGLALLPVWEPLTVTVNGRDLALSRTTAGVMAVDAVTGEVKWRSRDSGLAVQGATQQVMSYQRMRSQTEAERNDTVSAVYREAAFGTLTTDGVRVFLLEADDDPAGPSMFLGGRSTGALGRPVRLVAYRLDTGRLDWEIGGTLRDEPFDLPLAGWRPLAAPTVDGGDLFVVAERVAADGLRQIDLFCLDPITGQTRWNRNVATAEASINEDPVRAEWGAWCAVERGVIVVPTTVGWVAGVDRLTREVLWVERVYEPQVSGVQGFRGLQGGPNVATADPEALADYWRPGPPRVLGRRLIVAPPGEDRLYGLDLLTGERLWRPRYRRNWKAVAALLPGSVFAGNKALGKLPADEGALVLVGPASLAAVSLKDGSTRIWTYSLPKELGRPSGMPLVAGARLLVPVSGGALITLNAATGERVEVSRRTDAGGPGRGLGALGVSGGRLLSVGPSGFVGFEDRAGLTADLAAAADSGEPAGPLLTLREAELLRTARKTTEVLAKLDAIRDGAPADAAPPGLSSADAERYRALLRSTLRDAILGVPGEPPPEPDRQDELLDRMTELADTPARLIAAERLRADRLRDRGEPAKAVAALRTLVADRLRAGAAPDANPLVPAAEGDAPPPPAAEPDAAAPDAEVRLSRDVSRELRLIWEAGGAEAATAPDVAGRKAVDALAEEWLAEAPEGLPPHAPAAELLPFHPAIAAATAAWAEAALASPDAATPTGGAAAAELLLYRLADGRDDAVAERAEELLKSLGESGEESAGDNAASGAVVEALAGDLQARPPAALPAPATVRPYFRTHTLVASDDGTRLDVWDVGTPDAAPAVSARFPLLGDTPYSTARQIFQRRGQEAIFSSYIAGRATARPAVAATGGVIFAVTRGAVAAIHPQSGATLWSRPVEGAAPAAPGDLALGVPADAEGGPRTLQRAARWARTTSRRPLSGVVAANAEVVVVLEDRTLTVLDALTGETIWIRRRLDPQNAMAAATSTAVIVTPRSSSSEGGLALTAREGAPLEAADRALNVAARALAIAGAGLVHVVEGPAGGYFFTSWDPGNDRPLWIRGVDSEAKMIVLPEPGPPVAVIVTPDDGDDDAEDDGLLVDLRTGAATVLGGVNTGGASLAALADPDRVMLVARPTRGSSRQYTIDELPTTTVGGTLDVFARSGGRLWRTNAAGAELLHDGIDRAGFVTLLTAAQDAERGQLTEVEVVALHKQTGRELLRTVVPVLERFEQSAVTPAGDALHLWNTNTRAQEYWRVRLTPGEAAAENAAPPAEGDEVSAAEPDAAPAEILPGAAARMAAQRQEVDRTEQRREAMERFQAHGEGAARLRAVRDAFDREALQREREAFRPR</sequence>
<dbReference type="OrthoDB" id="242013at2"/>
<dbReference type="InterPro" id="IPR002372">
    <property type="entry name" value="PQQ_rpt_dom"/>
</dbReference>
<dbReference type="KEGG" id="acaf:CA12_41490"/>
<keyword evidence="4" id="KW-1185">Reference proteome</keyword>
<name>A0A517PF60_9PLAN</name>
<dbReference type="RefSeq" id="WP_145360992.1">
    <property type="nucleotide sequence ID" value="NZ_CP036265.1"/>
</dbReference>
<dbReference type="PANTHER" id="PTHR34512">
    <property type="entry name" value="CELL SURFACE PROTEIN"/>
    <property type="match status" value="1"/>
</dbReference>
<feature type="region of interest" description="Disordered" evidence="1">
    <location>
        <begin position="947"/>
        <end position="978"/>
    </location>
</feature>
<proteinExistence type="predicted"/>
<protein>
    <submittedName>
        <fullName evidence="3">Outer membrane biogenesis protein BamB</fullName>
    </submittedName>
</protein>
<dbReference type="SUPFAM" id="SSF50998">
    <property type="entry name" value="Quinoprotein alcohol dehydrogenase-like"/>
    <property type="match status" value="3"/>
</dbReference>
<dbReference type="Gene3D" id="2.130.10.10">
    <property type="entry name" value="YVTN repeat-like/Quinoprotein amine dehydrogenase"/>
    <property type="match status" value="3"/>
</dbReference>
<reference evidence="3 4" key="1">
    <citation type="submission" date="2019-02" db="EMBL/GenBank/DDBJ databases">
        <title>Deep-cultivation of Planctomycetes and their phenomic and genomic characterization uncovers novel biology.</title>
        <authorList>
            <person name="Wiegand S."/>
            <person name="Jogler M."/>
            <person name="Boedeker C."/>
            <person name="Pinto D."/>
            <person name="Vollmers J."/>
            <person name="Rivas-Marin E."/>
            <person name="Kohn T."/>
            <person name="Peeters S.H."/>
            <person name="Heuer A."/>
            <person name="Rast P."/>
            <person name="Oberbeckmann S."/>
            <person name="Bunk B."/>
            <person name="Jeske O."/>
            <person name="Meyerdierks A."/>
            <person name="Storesund J.E."/>
            <person name="Kallscheuer N."/>
            <person name="Luecker S."/>
            <person name="Lage O.M."/>
            <person name="Pohl T."/>
            <person name="Merkel B.J."/>
            <person name="Hornburger P."/>
            <person name="Mueller R.-W."/>
            <person name="Bruemmer F."/>
            <person name="Labrenz M."/>
            <person name="Spormann A.M."/>
            <person name="Op den Camp H."/>
            <person name="Overmann J."/>
            <person name="Amann R."/>
            <person name="Jetten M.S.M."/>
            <person name="Mascher T."/>
            <person name="Medema M.H."/>
            <person name="Devos D.P."/>
            <person name="Kaster A.-K."/>
            <person name="Ovreas L."/>
            <person name="Rohde M."/>
            <person name="Galperin M.Y."/>
            <person name="Jogler C."/>
        </authorList>
    </citation>
    <scope>NUCLEOTIDE SEQUENCE [LARGE SCALE GENOMIC DNA]</scope>
    <source>
        <strain evidence="3 4">CA12</strain>
    </source>
</reference>
<dbReference type="Pfam" id="PF13360">
    <property type="entry name" value="PQQ_2"/>
    <property type="match status" value="2"/>
</dbReference>
<dbReference type="Proteomes" id="UP000318741">
    <property type="component" value="Chromosome"/>
</dbReference>
<dbReference type="InterPro" id="IPR015943">
    <property type="entry name" value="WD40/YVTN_repeat-like_dom_sf"/>
</dbReference>
<evidence type="ECO:0000313" key="4">
    <source>
        <dbReference type="Proteomes" id="UP000318741"/>
    </source>
</evidence>
<dbReference type="SMART" id="SM00564">
    <property type="entry name" value="PQQ"/>
    <property type="match status" value="5"/>
</dbReference>
<evidence type="ECO:0000256" key="1">
    <source>
        <dbReference type="SAM" id="MobiDB-lite"/>
    </source>
</evidence>
<dbReference type="InterPro" id="IPR018391">
    <property type="entry name" value="PQQ_b-propeller_rpt"/>
</dbReference>
<evidence type="ECO:0000313" key="3">
    <source>
        <dbReference type="EMBL" id="QDT18011.1"/>
    </source>
</evidence>
<gene>
    <name evidence="3" type="ORF">CA12_41490</name>
</gene>
<feature type="domain" description="Pyrrolo-quinoline quinone repeat" evidence="2">
    <location>
        <begin position="649"/>
        <end position="768"/>
    </location>
</feature>
<accession>A0A517PF60</accession>
<feature type="compositionally biased region" description="Basic and acidic residues" evidence="1">
    <location>
        <begin position="84"/>
        <end position="98"/>
    </location>
</feature>
<organism evidence="3 4">
    <name type="scientific">Alienimonas californiensis</name>
    <dbReference type="NCBI Taxonomy" id="2527989"/>
    <lineage>
        <taxon>Bacteria</taxon>
        <taxon>Pseudomonadati</taxon>
        <taxon>Planctomycetota</taxon>
        <taxon>Planctomycetia</taxon>
        <taxon>Planctomycetales</taxon>
        <taxon>Planctomycetaceae</taxon>
        <taxon>Alienimonas</taxon>
    </lineage>
</organism>
<dbReference type="InterPro" id="IPR011047">
    <property type="entry name" value="Quinoprotein_ADH-like_sf"/>
</dbReference>
<evidence type="ECO:0000259" key="2">
    <source>
        <dbReference type="Pfam" id="PF13360"/>
    </source>
</evidence>
<feature type="domain" description="Pyrrolo-quinoline quinone repeat" evidence="2">
    <location>
        <begin position="1203"/>
        <end position="1329"/>
    </location>
</feature>
<dbReference type="EMBL" id="CP036265">
    <property type="protein sequence ID" value="QDT18011.1"/>
    <property type="molecule type" value="Genomic_DNA"/>
</dbReference>
<dbReference type="PANTHER" id="PTHR34512:SF30">
    <property type="entry name" value="OUTER MEMBRANE PROTEIN ASSEMBLY FACTOR BAMB"/>
    <property type="match status" value="1"/>
</dbReference>
<feature type="region of interest" description="Disordered" evidence="1">
    <location>
        <begin position="60"/>
        <end position="98"/>
    </location>
</feature>